<reference evidence="2" key="1">
    <citation type="submission" date="2014-09" db="EMBL/GenBank/DDBJ databases">
        <authorList>
            <person name="Mudge J."/>
            <person name="Ramaraj T."/>
            <person name="Lindquist I.E."/>
            <person name="Bharti A.K."/>
            <person name="Sundararajan A."/>
            <person name="Cameron C.T."/>
            <person name="Woodward J.E."/>
            <person name="May G.D."/>
            <person name="Brubaker C."/>
            <person name="Broadhvest J."/>
            <person name="Wilkins T.A."/>
        </authorList>
    </citation>
    <scope>NUCLEOTIDE SEQUENCE</scope>
    <source>
        <strain evidence="2">cv. AKA8401</strain>
    </source>
</reference>
<accession>A0A0B0NJX8</accession>
<gene>
    <name evidence="1" type="ORF">F383_19864</name>
</gene>
<dbReference type="Proteomes" id="UP000032142">
    <property type="component" value="Unassembled WGS sequence"/>
</dbReference>
<dbReference type="GO" id="GO:0000938">
    <property type="term" value="C:GARP complex"/>
    <property type="evidence" value="ECO:0007669"/>
    <property type="project" value="InterPro"/>
</dbReference>
<name>A0A0B0NJX8_GOSAR</name>
<organism evidence="1 2">
    <name type="scientific">Gossypium arboreum</name>
    <name type="common">Tree cotton</name>
    <name type="synonym">Gossypium nanking</name>
    <dbReference type="NCBI Taxonomy" id="29729"/>
    <lineage>
        <taxon>Eukaryota</taxon>
        <taxon>Viridiplantae</taxon>
        <taxon>Streptophyta</taxon>
        <taxon>Embryophyta</taxon>
        <taxon>Tracheophyta</taxon>
        <taxon>Spermatophyta</taxon>
        <taxon>Magnoliopsida</taxon>
        <taxon>eudicotyledons</taxon>
        <taxon>Gunneridae</taxon>
        <taxon>Pentapetalae</taxon>
        <taxon>rosids</taxon>
        <taxon>malvids</taxon>
        <taxon>Malvales</taxon>
        <taxon>Malvaceae</taxon>
        <taxon>Malvoideae</taxon>
        <taxon>Gossypium</taxon>
    </lineage>
</organism>
<keyword evidence="2" id="KW-1185">Reference proteome</keyword>
<dbReference type="AlphaFoldDB" id="A0A0B0NJX8"/>
<dbReference type="PANTHER" id="PTHR12820">
    <property type="entry name" value="VACUOLAR SORTING PROTEIN 53"/>
    <property type="match status" value="1"/>
</dbReference>
<dbReference type="InterPro" id="IPR039766">
    <property type="entry name" value="Vps53"/>
</dbReference>
<evidence type="ECO:0000313" key="2">
    <source>
        <dbReference type="Proteomes" id="UP000032142"/>
    </source>
</evidence>
<dbReference type="EMBL" id="KN402310">
    <property type="protein sequence ID" value="KHG14808.1"/>
    <property type="molecule type" value="Genomic_DNA"/>
</dbReference>
<evidence type="ECO:0000313" key="1">
    <source>
        <dbReference type="EMBL" id="KHG14808.1"/>
    </source>
</evidence>
<proteinExistence type="predicted"/>
<dbReference type="PANTHER" id="PTHR12820:SF0">
    <property type="entry name" value="VACUOLAR PROTEIN SORTING-ASSOCIATED PROTEIN 53 HOMOLOG"/>
    <property type="match status" value="1"/>
</dbReference>
<protein>
    <submittedName>
        <fullName evidence="1">Vacuolar sorting-associated protein 53</fullName>
    </submittedName>
</protein>
<sequence>MTCVPWGTLESVGDQSGYVNGINMILSSSIPVLESILSPIYFQFFLDKLASSVGPQFYMNIFKCKQYQKLEPYIL</sequence>
<dbReference type="GO" id="GO:0042147">
    <property type="term" value="P:retrograde transport, endosome to Golgi"/>
    <property type="evidence" value="ECO:0007669"/>
    <property type="project" value="InterPro"/>
</dbReference>
<dbReference type="GO" id="GO:0005829">
    <property type="term" value="C:cytosol"/>
    <property type="evidence" value="ECO:0007669"/>
    <property type="project" value="GOC"/>
</dbReference>